<reference evidence="1 2" key="1">
    <citation type="submission" date="2023-09" db="EMBL/GenBank/DDBJ databases">
        <title>Complete Genome and Methylome dissection of Bacillus brevis NEB573 original source of BbsI restriction endonuclease.</title>
        <authorList>
            <person name="Fomenkov A."/>
            <person name="Roberts R.D."/>
        </authorList>
    </citation>
    <scope>NUCLEOTIDE SEQUENCE [LARGE SCALE GENOMIC DNA]</scope>
    <source>
        <strain evidence="1 2">NEB573</strain>
    </source>
</reference>
<gene>
    <name evidence="1" type="ORF">RGB73_14400</name>
</gene>
<proteinExistence type="predicted"/>
<dbReference type="RefSeq" id="WP_310773368.1">
    <property type="nucleotide sequence ID" value="NZ_CP134050.1"/>
</dbReference>
<keyword evidence="2" id="KW-1185">Reference proteome</keyword>
<evidence type="ECO:0000313" key="1">
    <source>
        <dbReference type="EMBL" id="WNC17445.1"/>
    </source>
</evidence>
<protein>
    <submittedName>
        <fullName evidence="1">Uncharacterized protein</fullName>
    </submittedName>
</protein>
<organism evidence="1 2">
    <name type="scientific">Brevibacillus brevis</name>
    <name type="common">Bacillus brevis</name>
    <dbReference type="NCBI Taxonomy" id="1393"/>
    <lineage>
        <taxon>Bacteria</taxon>
        <taxon>Bacillati</taxon>
        <taxon>Bacillota</taxon>
        <taxon>Bacilli</taxon>
        <taxon>Bacillales</taxon>
        <taxon>Paenibacillaceae</taxon>
        <taxon>Brevibacillus</taxon>
    </lineage>
</organism>
<name>A0ABY9TBF9_BREBE</name>
<accession>A0ABY9TBF9</accession>
<evidence type="ECO:0000313" key="2">
    <source>
        <dbReference type="Proteomes" id="UP001256827"/>
    </source>
</evidence>
<sequence>MPSSSRTCVGVLYDLGVFCALRRQQADRQADCRARCENHVSKPPAGGSMPHNNMQPFTVLHFIICLNGEYPIRS</sequence>
<dbReference type="Proteomes" id="UP001256827">
    <property type="component" value="Chromosome"/>
</dbReference>
<dbReference type="EMBL" id="CP134050">
    <property type="protein sequence ID" value="WNC17445.1"/>
    <property type="molecule type" value="Genomic_DNA"/>
</dbReference>